<accession>A0ABX1FEA3</accession>
<dbReference type="EMBL" id="VSRL01000026">
    <property type="protein sequence ID" value="NKE57095.1"/>
    <property type="molecule type" value="Genomic_DNA"/>
</dbReference>
<dbReference type="Proteomes" id="UP001515943">
    <property type="component" value="Unassembled WGS sequence"/>
</dbReference>
<protein>
    <submittedName>
        <fullName evidence="1">Uncharacterized protein</fullName>
    </submittedName>
</protein>
<keyword evidence="2" id="KW-1185">Reference proteome</keyword>
<proteinExistence type="predicted"/>
<sequence length="82" mass="8604">MPIFPVPLAPSDIRLDGVVSTSPPPRIDTATVRSPTVMSAFPVISTWQVPVLQAARSVPLRAVSGCFGFAAMSRGTHDGARS</sequence>
<evidence type="ECO:0000313" key="2">
    <source>
        <dbReference type="Proteomes" id="UP001515943"/>
    </source>
</evidence>
<gene>
    <name evidence="1" type="ORF">FXN61_09715</name>
</gene>
<evidence type="ECO:0000313" key="1">
    <source>
        <dbReference type="EMBL" id="NKE57095.1"/>
    </source>
</evidence>
<name>A0ABX1FEA3_9PSEU</name>
<comment type="caution">
    <text evidence="1">The sequence shown here is derived from an EMBL/GenBank/DDBJ whole genome shotgun (WGS) entry which is preliminary data.</text>
</comment>
<dbReference type="RefSeq" id="WP_167972466.1">
    <property type="nucleotide sequence ID" value="NZ_VSRL01000026.1"/>
</dbReference>
<reference evidence="1 2" key="1">
    <citation type="submission" date="2019-08" db="EMBL/GenBank/DDBJ databases">
        <title>Lentzea from Indian Himalayas.</title>
        <authorList>
            <person name="Mandal S."/>
            <person name="Mallick Gupta A."/>
            <person name="Maiti P.K."/>
            <person name="Sarkar J."/>
            <person name="Mandal S."/>
        </authorList>
    </citation>
    <scope>NUCLEOTIDE SEQUENCE [LARGE SCALE GENOMIC DNA]</scope>
    <source>
        <strain evidence="1 2">PSKA42</strain>
    </source>
</reference>
<organism evidence="1 2">
    <name type="scientific">Lentzea indica</name>
    <dbReference type="NCBI Taxonomy" id="2604800"/>
    <lineage>
        <taxon>Bacteria</taxon>
        <taxon>Bacillati</taxon>
        <taxon>Actinomycetota</taxon>
        <taxon>Actinomycetes</taxon>
        <taxon>Pseudonocardiales</taxon>
        <taxon>Pseudonocardiaceae</taxon>
        <taxon>Lentzea</taxon>
    </lineage>
</organism>